<comment type="pathway">
    <text evidence="2">Protein modification; protein ubiquitination.</text>
</comment>
<evidence type="ECO:0000256" key="2">
    <source>
        <dbReference type="ARBA" id="ARBA00004906"/>
    </source>
</evidence>
<evidence type="ECO:0000256" key="5">
    <source>
        <dbReference type="SAM" id="MobiDB-lite"/>
    </source>
</evidence>
<dbReference type="PANTHER" id="PTHR45700">
    <property type="entry name" value="UBIQUITIN-PROTEIN LIGASE E3C"/>
    <property type="match status" value="1"/>
</dbReference>
<comment type="caution">
    <text evidence="6">The sequence shown here is derived from an EMBL/GenBank/DDBJ whole genome shotgun (WGS) entry which is preliminary data.</text>
</comment>
<feature type="non-terminal residue" evidence="6">
    <location>
        <position position="471"/>
    </location>
</feature>
<feature type="compositionally biased region" description="Basic and acidic residues" evidence="5">
    <location>
        <begin position="1"/>
        <end position="10"/>
    </location>
</feature>
<dbReference type="EMBL" id="JAACNH010001608">
    <property type="protein sequence ID" value="KAG8430077.1"/>
    <property type="molecule type" value="Genomic_DNA"/>
</dbReference>
<proteinExistence type="predicted"/>
<dbReference type="InterPro" id="IPR044611">
    <property type="entry name" value="E3A/B/C-like"/>
</dbReference>
<keyword evidence="7" id="KW-1185">Reference proteome</keyword>
<evidence type="ECO:0000256" key="1">
    <source>
        <dbReference type="ARBA" id="ARBA00000885"/>
    </source>
</evidence>
<dbReference type="GO" id="GO:0061630">
    <property type="term" value="F:ubiquitin protein ligase activity"/>
    <property type="evidence" value="ECO:0007669"/>
    <property type="project" value="UniProtKB-EC"/>
</dbReference>
<dbReference type="PANTHER" id="PTHR45700:SF2">
    <property type="entry name" value="UBIQUITIN-PROTEIN LIGASE E3C"/>
    <property type="match status" value="1"/>
</dbReference>
<dbReference type="GO" id="GO:0000209">
    <property type="term" value="P:protein polyubiquitination"/>
    <property type="evidence" value="ECO:0007669"/>
    <property type="project" value="InterPro"/>
</dbReference>
<keyword evidence="4" id="KW-0808">Transferase</keyword>
<feature type="compositionally biased region" description="Basic and acidic residues" evidence="5">
    <location>
        <begin position="20"/>
        <end position="40"/>
    </location>
</feature>
<reference evidence="6" key="1">
    <citation type="thesis" date="2020" institute="ProQuest LLC" country="789 East Eisenhower Parkway, Ann Arbor, MI, USA">
        <title>Comparative Genomics and Chromosome Evolution.</title>
        <authorList>
            <person name="Mudd A.B."/>
        </authorList>
    </citation>
    <scope>NUCLEOTIDE SEQUENCE</scope>
    <source>
        <strain evidence="6">Female2</strain>
        <tissue evidence="6">Blood</tissue>
    </source>
</reference>
<sequence length="471" mass="54895">MFSFEGDFKTRPKVSLRGASRKEDKASLLHRTQEERRKREEERRRLKNAIIIQSYVRGYKDRKQQYTIQRSAFDRCVISAPPTGIPTNGGDLTLLVRKLLFFYRHNEDSKRLIWICQKLIKQNSQFIKQLAGPDRFTCLYQIKRLLGLCCRLLQQCRDENLNVALPMRMLEVFSSESTYLPVLQDAKYVASLVEQILHYMIQKGYYRSLYLLINNKLPTSIDFTDVGRVPIAKVLLENVLKPLHFTYDSCTKGSRQQVFLAFREEFLAATYTDQIFHFIIPALADPQTAFPYEVFLSTLLTDRPRQSRNSHQAPWLLYFVLTVGETYLGHLSEESMLQYLRVVQMFLPQLPVTSSGSNHQELTSDSEDDDDDITKMVTTAGDCKISVQYMTEECLKKLDTKQQTNLLLSMVWRDSASEEVFTLMASICHTLMVQHRMMVPKVRLLYSLAFNARFLRHLWYLISSMTTKMIT</sequence>
<name>A0A8T2IEE7_9PIPI</name>
<organism evidence="6 7">
    <name type="scientific">Hymenochirus boettgeri</name>
    <name type="common">Congo dwarf clawed frog</name>
    <dbReference type="NCBI Taxonomy" id="247094"/>
    <lineage>
        <taxon>Eukaryota</taxon>
        <taxon>Metazoa</taxon>
        <taxon>Chordata</taxon>
        <taxon>Craniata</taxon>
        <taxon>Vertebrata</taxon>
        <taxon>Euteleostomi</taxon>
        <taxon>Amphibia</taxon>
        <taxon>Batrachia</taxon>
        <taxon>Anura</taxon>
        <taxon>Pipoidea</taxon>
        <taxon>Pipidae</taxon>
        <taxon>Pipinae</taxon>
        <taxon>Hymenochirus</taxon>
    </lineage>
</organism>
<accession>A0A8T2IEE7</accession>
<dbReference type="Proteomes" id="UP000812440">
    <property type="component" value="Unassembled WGS sequence"/>
</dbReference>
<dbReference type="PROSITE" id="PS50096">
    <property type="entry name" value="IQ"/>
    <property type="match status" value="1"/>
</dbReference>
<feature type="region of interest" description="Disordered" evidence="5">
    <location>
        <begin position="1"/>
        <end position="40"/>
    </location>
</feature>
<comment type="catalytic activity">
    <reaction evidence="1">
        <text>S-ubiquitinyl-[E2 ubiquitin-conjugating enzyme]-L-cysteine + [acceptor protein]-L-lysine = [E2 ubiquitin-conjugating enzyme]-L-cysteine + N(6)-ubiquitinyl-[acceptor protein]-L-lysine.</text>
        <dbReference type="EC" id="2.3.2.26"/>
    </reaction>
</comment>
<evidence type="ECO:0000256" key="3">
    <source>
        <dbReference type="ARBA" id="ARBA00012485"/>
    </source>
</evidence>
<dbReference type="InterPro" id="IPR000048">
    <property type="entry name" value="IQ_motif_EF-hand-BS"/>
</dbReference>
<dbReference type="Pfam" id="PF00612">
    <property type="entry name" value="IQ"/>
    <property type="match status" value="1"/>
</dbReference>
<evidence type="ECO:0000313" key="6">
    <source>
        <dbReference type="EMBL" id="KAG8430077.1"/>
    </source>
</evidence>
<gene>
    <name evidence="6" type="ORF">GDO86_018515</name>
</gene>
<dbReference type="AlphaFoldDB" id="A0A8T2IEE7"/>
<protein>
    <recommendedName>
        <fullName evidence="3">HECT-type E3 ubiquitin transferase</fullName>
        <ecNumber evidence="3">2.3.2.26</ecNumber>
    </recommendedName>
</protein>
<dbReference type="EC" id="2.3.2.26" evidence="3"/>
<dbReference type="SMART" id="SM00015">
    <property type="entry name" value="IQ"/>
    <property type="match status" value="1"/>
</dbReference>
<evidence type="ECO:0000256" key="4">
    <source>
        <dbReference type="ARBA" id="ARBA00022679"/>
    </source>
</evidence>
<dbReference type="GO" id="GO:0006511">
    <property type="term" value="P:ubiquitin-dependent protein catabolic process"/>
    <property type="evidence" value="ECO:0007669"/>
    <property type="project" value="TreeGrafter"/>
</dbReference>
<dbReference type="OrthoDB" id="8068875at2759"/>
<evidence type="ECO:0000313" key="7">
    <source>
        <dbReference type="Proteomes" id="UP000812440"/>
    </source>
</evidence>